<comment type="caution">
    <text evidence="6">The sequence shown here is derived from an EMBL/GenBank/DDBJ whole genome shotgun (WGS) entry which is preliminary data.</text>
</comment>
<keyword evidence="4" id="KW-0812">Transmembrane</keyword>
<dbReference type="PANTHER" id="PTHR11361:SF99">
    <property type="entry name" value="DNA MISMATCH REPAIR PROTEIN"/>
    <property type="match status" value="1"/>
</dbReference>
<dbReference type="InterPro" id="IPR045076">
    <property type="entry name" value="MutS"/>
</dbReference>
<evidence type="ECO:0000256" key="1">
    <source>
        <dbReference type="ARBA" id="ARBA00022741"/>
    </source>
</evidence>
<dbReference type="AlphaFoldDB" id="A0A4R0NRD2"/>
<feature type="transmembrane region" description="Helical" evidence="4">
    <location>
        <begin position="58"/>
        <end position="75"/>
    </location>
</feature>
<dbReference type="GO" id="GO:0005829">
    <property type="term" value="C:cytosol"/>
    <property type="evidence" value="ECO:0007669"/>
    <property type="project" value="TreeGrafter"/>
</dbReference>
<dbReference type="PANTHER" id="PTHR11361">
    <property type="entry name" value="DNA MISMATCH REPAIR PROTEIN MUTS FAMILY MEMBER"/>
    <property type="match status" value="1"/>
</dbReference>
<dbReference type="Proteomes" id="UP000293347">
    <property type="component" value="Unassembled WGS sequence"/>
</dbReference>
<accession>A0A4R0NRD2</accession>
<feature type="domain" description="DNA mismatch repair proteins mutS family" evidence="5">
    <location>
        <begin position="429"/>
        <end position="604"/>
    </location>
</feature>
<dbReference type="GO" id="GO:0030983">
    <property type="term" value="F:mismatched DNA binding"/>
    <property type="evidence" value="ECO:0007669"/>
    <property type="project" value="InterPro"/>
</dbReference>
<dbReference type="Pfam" id="PF00488">
    <property type="entry name" value="MutS_V"/>
    <property type="match status" value="1"/>
</dbReference>
<dbReference type="GO" id="GO:0140664">
    <property type="term" value="F:ATP-dependent DNA damage sensor activity"/>
    <property type="evidence" value="ECO:0007669"/>
    <property type="project" value="InterPro"/>
</dbReference>
<dbReference type="InterPro" id="IPR036187">
    <property type="entry name" value="DNA_mismatch_repair_MutS_sf"/>
</dbReference>
<dbReference type="InterPro" id="IPR000432">
    <property type="entry name" value="DNA_mismatch_repair_MutS_C"/>
</dbReference>
<reference evidence="6 7" key="1">
    <citation type="submission" date="2019-02" db="EMBL/GenBank/DDBJ databases">
        <title>Pedobacter sp. RP-1-14 sp. nov., isolated from Arctic soil.</title>
        <authorList>
            <person name="Dahal R.H."/>
        </authorList>
    </citation>
    <scope>NUCLEOTIDE SEQUENCE [LARGE SCALE GENOMIC DNA]</scope>
    <source>
        <strain evidence="6 7">RP-1-14</strain>
    </source>
</reference>
<evidence type="ECO:0000256" key="4">
    <source>
        <dbReference type="SAM" id="Phobius"/>
    </source>
</evidence>
<keyword evidence="3" id="KW-0238">DNA-binding</keyword>
<keyword evidence="2" id="KW-0067">ATP-binding</keyword>
<name>A0A4R0NRD2_9SPHI</name>
<evidence type="ECO:0000313" key="7">
    <source>
        <dbReference type="Proteomes" id="UP000293347"/>
    </source>
</evidence>
<keyword evidence="1" id="KW-0547">Nucleotide-binding</keyword>
<keyword evidence="4" id="KW-1133">Transmembrane helix</keyword>
<evidence type="ECO:0000259" key="5">
    <source>
        <dbReference type="SMART" id="SM00534"/>
    </source>
</evidence>
<gene>
    <name evidence="6" type="ORF">EZ437_06980</name>
</gene>
<feature type="transmembrane region" description="Helical" evidence="4">
    <location>
        <begin position="35"/>
        <end position="52"/>
    </location>
</feature>
<keyword evidence="4" id="KW-0472">Membrane</keyword>
<proteinExistence type="predicted"/>
<protein>
    <submittedName>
        <fullName evidence="6">DNA mismatch repair protein MutS</fullName>
    </submittedName>
</protein>
<evidence type="ECO:0000256" key="3">
    <source>
        <dbReference type="ARBA" id="ARBA00023125"/>
    </source>
</evidence>
<dbReference type="RefSeq" id="WP_131594539.1">
    <property type="nucleotide sequence ID" value="NZ_SJSL01000001.1"/>
</dbReference>
<dbReference type="SUPFAM" id="SSF48334">
    <property type="entry name" value="DNA repair protein MutS, domain III"/>
    <property type="match status" value="1"/>
</dbReference>
<dbReference type="SMART" id="SM00534">
    <property type="entry name" value="MUTSac"/>
    <property type="match status" value="1"/>
</dbReference>
<dbReference type="EMBL" id="SJSL01000001">
    <property type="protein sequence ID" value="TCD03690.1"/>
    <property type="molecule type" value="Genomic_DNA"/>
</dbReference>
<evidence type="ECO:0000256" key="2">
    <source>
        <dbReference type="ARBA" id="ARBA00022840"/>
    </source>
</evidence>
<evidence type="ECO:0000313" key="6">
    <source>
        <dbReference type="EMBL" id="TCD03690.1"/>
    </source>
</evidence>
<dbReference type="SUPFAM" id="SSF52540">
    <property type="entry name" value="P-loop containing nucleoside triphosphate hydrolases"/>
    <property type="match status" value="1"/>
</dbReference>
<feature type="transmembrane region" description="Helical" evidence="4">
    <location>
        <begin position="220"/>
        <end position="238"/>
    </location>
</feature>
<dbReference type="GO" id="GO:0005524">
    <property type="term" value="F:ATP binding"/>
    <property type="evidence" value="ECO:0007669"/>
    <property type="project" value="UniProtKB-KW"/>
</dbReference>
<sequence length="606" mass="68514">MVKTKYNVLTAYQNSADKQQSLIDDLKKKLNRISFSRLGLFILEILIVALIISLGFFWYFGVLAVVPVFFFLILIKRQARVQNELDYALQLLWVYQNEIDQLTTGKNGYADGDLYSDEQHPYTGDLDILGPRSVYANVNRCNTTAGLDLLASGLLAPAEKITIELRQEAIKELVAHIDETYHFRAELQNHKPSQLEIIKDKLVHQLPLQLGFARSRLLKTYVSAVPFLTVGLLVLGVLFGGVMWNVFALIAVFNAGLTFFNLSDINKVYYGFTGSSNQLNAFAGTIKWTEDVDWQSQYIKDMFKEEDSGKAASPVSTQIRQLTSIIQAFDARLNILVSLVLNLFLLWDLKCSVRLADWHSMSSVSLVHGLYRISQFEELISFATLTHNHPDWNFPVIEDTFQLHAVGLGHPLINEKERVLNNFELAVQPTVDIVTGSNMAGKSTFLRTLGVNMVLGFAGAPVCADSMSLSIFKVFSYMRIKDSLNDHTSTFKAELNRLKMILDAISNIPNSFVLIDEMLRGTNSKDKYLGSKVFIEKLISQNTPALFATHDLQLSEMEVDYPQNIRNYHFDIQMAEDEMRFDYKLKHGPCKTFNAALLLKQIGLSL</sequence>
<organism evidence="6 7">
    <name type="scientific">Pedobacter psychroterrae</name>
    <dbReference type="NCBI Taxonomy" id="2530453"/>
    <lineage>
        <taxon>Bacteria</taxon>
        <taxon>Pseudomonadati</taxon>
        <taxon>Bacteroidota</taxon>
        <taxon>Sphingobacteriia</taxon>
        <taxon>Sphingobacteriales</taxon>
        <taxon>Sphingobacteriaceae</taxon>
        <taxon>Pedobacter</taxon>
    </lineage>
</organism>
<keyword evidence="7" id="KW-1185">Reference proteome</keyword>
<dbReference type="OrthoDB" id="1097361at2"/>
<dbReference type="InterPro" id="IPR027417">
    <property type="entry name" value="P-loop_NTPase"/>
</dbReference>
<dbReference type="GO" id="GO:0006298">
    <property type="term" value="P:mismatch repair"/>
    <property type="evidence" value="ECO:0007669"/>
    <property type="project" value="InterPro"/>
</dbReference>
<dbReference type="Gene3D" id="3.40.50.300">
    <property type="entry name" value="P-loop containing nucleotide triphosphate hydrolases"/>
    <property type="match status" value="1"/>
</dbReference>